<feature type="compositionally biased region" description="Acidic residues" evidence="1">
    <location>
        <begin position="852"/>
        <end position="874"/>
    </location>
</feature>
<dbReference type="InterPro" id="IPR027417">
    <property type="entry name" value="P-loop_NTPase"/>
</dbReference>
<dbReference type="PANTHER" id="PTHR34755">
    <property type="entry name" value="SERINE/ARGININE REPETITIVE MATRIX PROTEIN 3-RELATED"/>
    <property type="match status" value="1"/>
</dbReference>
<dbReference type="InterPro" id="IPR052109">
    <property type="entry name" value="SRRM_Domain-Containing"/>
</dbReference>
<feature type="compositionally biased region" description="Low complexity" evidence="1">
    <location>
        <begin position="952"/>
        <end position="965"/>
    </location>
</feature>
<dbReference type="OrthoDB" id="10580597at2759"/>
<feature type="region of interest" description="Disordered" evidence="1">
    <location>
        <begin position="852"/>
        <end position="1061"/>
    </location>
</feature>
<accession>A0A9W6ZRV3</accession>
<feature type="compositionally biased region" description="Low complexity" evidence="1">
    <location>
        <begin position="975"/>
        <end position="990"/>
    </location>
</feature>
<keyword evidence="3" id="KW-1185">Reference proteome</keyword>
<dbReference type="AlphaFoldDB" id="A0A9W6ZRV3"/>
<dbReference type="PANTHER" id="PTHR34755:SF3">
    <property type="entry name" value="SERINE_ARGININE REPETITIVE MATRIX PROTEIN 2"/>
    <property type="match status" value="1"/>
</dbReference>
<proteinExistence type="predicted"/>
<dbReference type="SUPFAM" id="SSF52540">
    <property type="entry name" value="P-loop containing nucleoside triphosphate hydrolases"/>
    <property type="match status" value="1"/>
</dbReference>
<organism evidence="2 3">
    <name type="scientific">Triparma retinervis</name>
    <dbReference type="NCBI Taxonomy" id="2557542"/>
    <lineage>
        <taxon>Eukaryota</taxon>
        <taxon>Sar</taxon>
        <taxon>Stramenopiles</taxon>
        <taxon>Ochrophyta</taxon>
        <taxon>Bolidophyceae</taxon>
        <taxon>Parmales</taxon>
        <taxon>Triparmaceae</taxon>
        <taxon>Triparma</taxon>
    </lineage>
</organism>
<dbReference type="EMBL" id="BRXZ01002304">
    <property type="protein sequence ID" value="GMH59337.1"/>
    <property type="molecule type" value="Genomic_DNA"/>
</dbReference>
<name>A0A9W6ZRV3_9STRA</name>
<evidence type="ECO:0000256" key="1">
    <source>
        <dbReference type="SAM" id="MobiDB-lite"/>
    </source>
</evidence>
<dbReference type="Proteomes" id="UP001165082">
    <property type="component" value="Unassembled WGS sequence"/>
</dbReference>
<protein>
    <submittedName>
        <fullName evidence="2">Uncharacterized protein</fullName>
    </submittedName>
</protein>
<evidence type="ECO:0000313" key="3">
    <source>
        <dbReference type="Proteomes" id="UP001165082"/>
    </source>
</evidence>
<sequence length="1230" mass="133472">MVEAKQCFAWLGTAMVKLLSGDAQLLVNDGDNLEVATFSLKWKDGEGKVVLTQAEALGKILVQKLSTLDKKQATAWLKHYYEYMALVDVLGQLGGQIRGTQWRRQYLRNILGSNAQRSVRFFSHTTTEDGVACKAVVHTQKIKMGSGPTAIMTNSIALGPTATVHMLLLCFFRGPLIRGLSPILTTNLVISDDFSRYVFVGKTGNLAEASATSDFKKMMGRIATMVNDDRREKQQAGPAATGCGLQNFRHVYEKLVNDAFDERLRISGGDRSTEEREAVGRATAGHGVVVARNYISSDAFVNANFNRDSASQIPMTLALGETVAAMIGFSPRFKGREEEERGKLVVKEDGTYTDSLGGLMRCTEDLLTGALSDEAKRARLREVVTSFVNNMTWQSEMACHGKDAGGGGGGGVCYTDHQRGAIVEVLMQHVSGGRFGKHVLLELFCGMGKTAIPLSTSIINHYQLEIGGEKSKRFPTVIVFPNKTLVDEKGLDFQRRGLRVFKIMGGGEERSKEVMKKANRLLILEGSVGERRAKSEGRPTSEASRGRVEGFVVGMLGYDLTQQDQEDQWLRIGVPESEEVDGFTPNPNIKFVKEGGEDISKDDCFNAVVRRAKVNAANNVQHMLLMMGKEDGLRIVRALKEGDGALTEEQVLFIHSGVDRVGEVSRRLEDFQLGRGKTLILVSTQPVAGLDAKHLLVVDVLGCWNIICLYQSLTRVARGWGQWGIATCWLWKGMERELESRQGRRGEDGNPFMAQGLPAVLVGEPRLLPVSYLQIWKGKEERAKVEELFQEDCIRGHLTMGRGMGGRATCADVETRTRVGGETDREEELRFQPCSVCDPFGFYKNGVLITEEEEEEKEEEDLGLMDEDTNDEDTNLSHGGYSDVDGDGDGDSGFGEDGDGGFEEDLGMHVDGDGNVGVKKTLTHPAPAFSPTRKTPPYKKRGGVRGGAIGDSSTTTTSSSSTTTSRVSNPPMGGSSSTSISSSTPNNPYSRSSTSSIGNPYAKQTGVAFGGSSSSSSSSSRNTPSSSSSSRNAPSSRISNTPSSSSSNTISRTRNTGASQAVAQAVLSPPPAQGAMDGGDNANIRYFTDGEGNDWVCGDAGINNQRGCGFAGNWNSTFPCKQCKKLKPGHRKDKVGIIYQHNSYTCGCKAQGADGAHFNNWANKDVGCEPYCKNCGVQVGQFDTECGYNRGYMPDGRLYWGIHEGVQRFKGDGKGPLKRKGTGVLRGDVL</sequence>
<dbReference type="GO" id="GO:0003729">
    <property type="term" value="F:mRNA binding"/>
    <property type="evidence" value="ECO:0007669"/>
    <property type="project" value="TreeGrafter"/>
</dbReference>
<gene>
    <name evidence="2" type="ORF">TrRE_jg6925</name>
</gene>
<reference evidence="2" key="1">
    <citation type="submission" date="2022-07" db="EMBL/GenBank/DDBJ databases">
        <title>Genome analysis of Parmales, a sister group of diatoms, reveals the evolutionary specialization of diatoms from phago-mixotrophs to photoautotrophs.</title>
        <authorList>
            <person name="Ban H."/>
            <person name="Sato S."/>
            <person name="Yoshikawa S."/>
            <person name="Kazumasa Y."/>
            <person name="Nakamura Y."/>
            <person name="Ichinomiya M."/>
            <person name="Saitoh K."/>
            <person name="Sato N."/>
            <person name="Blanc-Mathieu R."/>
            <person name="Endo H."/>
            <person name="Kuwata A."/>
            <person name="Ogata H."/>
        </authorList>
    </citation>
    <scope>NUCLEOTIDE SEQUENCE</scope>
</reference>
<comment type="caution">
    <text evidence="2">The sequence shown here is derived from an EMBL/GenBank/DDBJ whole genome shotgun (WGS) entry which is preliminary data.</text>
</comment>
<feature type="compositionally biased region" description="Low complexity" evidence="1">
    <location>
        <begin position="1012"/>
        <end position="1056"/>
    </location>
</feature>
<feature type="compositionally biased region" description="Acidic residues" evidence="1">
    <location>
        <begin position="884"/>
        <end position="905"/>
    </location>
</feature>
<evidence type="ECO:0000313" key="2">
    <source>
        <dbReference type="EMBL" id="GMH59337.1"/>
    </source>
</evidence>